<protein>
    <submittedName>
        <fullName evidence="4">VCBS repeat protein</fullName>
    </submittedName>
</protein>
<reference evidence="4 5" key="1">
    <citation type="submission" date="2019-06" db="EMBL/GenBank/DDBJ databases">
        <title>Sequencing the genomes of 1000 actinobacteria strains.</title>
        <authorList>
            <person name="Klenk H.-P."/>
        </authorList>
    </citation>
    <scope>NUCLEOTIDE SEQUENCE [LARGE SCALE GENOMIC DNA]</scope>
    <source>
        <strain evidence="4 5">DSM 42059</strain>
    </source>
</reference>
<feature type="signal peptide" evidence="3">
    <location>
        <begin position="1"/>
        <end position="37"/>
    </location>
</feature>
<feature type="chain" id="PRO_5021753967" evidence="3">
    <location>
        <begin position="38"/>
        <end position="588"/>
    </location>
</feature>
<dbReference type="Proteomes" id="UP000318186">
    <property type="component" value="Unassembled WGS sequence"/>
</dbReference>
<feature type="compositionally biased region" description="Low complexity" evidence="2">
    <location>
        <begin position="37"/>
        <end position="47"/>
    </location>
</feature>
<proteinExistence type="predicted"/>
<name>A0A561UVZ6_9ACTN</name>
<dbReference type="InterPro" id="IPR013517">
    <property type="entry name" value="FG-GAP"/>
</dbReference>
<comment type="caution">
    <text evidence="4">The sequence shown here is derived from an EMBL/GenBank/DDBJ whole genome shotgun (WGS) entry which is preliminary data.</text>
</comment>
<dbReference type="PANTHER" id="PTHR44103">
    <property type="entry name" value="PROPROTEIN CONVERTASE P"/>
    <property type="match status" value="1"/>
</dbReference>
<organism evidence="4 5">
    <name type="scientific">Streptomyces brevispora</name>
    <dbReference type="NCBI Taxonomy" id="887462"/>
    <lineage>
        <taxon>Bacteria</taxon>
        <taxon>Bacillati</taxon>
        <taxon>Actinomycetota</taxon>
        <taxon>Actinomycetes</taxon>
        <taxon>Kitasatosporales</taxon>
        <taxon>Streptomycetaceae</taxon>
        <taxon>Streptomyces</taxon>
    </lineage>
</organism>
<dbReference type="PANTHER" id="PTHR44103:SF1">
    <property type="entry name" value="PROPROTEIN CONVERTASE P"/>
    <property type="match status" value="1"/>
</dbReference>
<dbReference type="Gene3D" id="2.130.10.130">
    <property type="entry name" value="Integrin alpha, N-terminal"/>
    <property type="match status" value="1"/>
</dbReference>
<dbReference type="RefSeq" id="WP_145767179.1">
    <property type="nucleotide sequence ID" value="NZ_VIWW01000001.1"/>
</dbReference>
<dbReference type="EMBL" id="VIWW01000001">
    <property type="protein sequence ID" value="TWG03534.1"/>
    <property type="molecule type" value="Genomic_DNA"/>
</dbReference>
<evidence type="ECO:0000256" key="3">
    <source>
        <dbReference type="SAM" id="SignalP"/>
    </source>
</evidence>
<sequence>METGRSVPARSKRARRIAACTALVLSAGMLLAAPASADNAAPAPSGATPKSAPELGSQPTLVLPKRTAKESGAAGVAGTRAAAVPVKPRLDVDGDGHGDLMYRGLDGELYAITNTTGAGPYMIRRDDNEEMAKDIIAPGDLDGDGTSDVITLSATGKLSLRQHSTWSGTGPITWSGTGWQKYNKVIAPGDLNGDGRGDLLARTPSGDIYVYVSTGKVGGAPFKPGVKVGYGWGVYDQIVGANDVNGDGLGDVIARTTGGDLYFYAGSGDPAKPFKARVKTGYGFDVYNQLVGMDDIDGDGLGDIIARKPDGVIYTYLSTGRGTFAPRVAGGTGWNKAAQFVGEGGNPDYGKHTLLASTHSGYAWWYRSRNNGQFFPRDANSPYGEPAGGMGLGKYWLASSFSNDGQADELWIFQGQLFAGGNFIGRGWEVYDSLTGPGDLSGDGKGDLLARDAKGNLYLYKGNGLGTKFEPKVKVGYGWNTYTKIVGAGDLSGDGLADVVARDTKGDLYLYKGTGNAAAPLKARVKIGTGYNIYKQFAAPGDIDGDGKADLVGVDGKGDVYLYTSTGTGKIAKRVKIGYGWNIYNNVY</sequence>
<keyword evidence="1 3" id="KW-0732">Signal</keyword>
<evidence type="ECO:0000313" key="4">
    <source>
        <dbReference type="EMBL" id="TWG03534.1"/>
    </source>
</evidence>
<gene>
    <name evidence="4" type="ORF">FHX80_111966</name>
</gene>
<dbReference type="InterPro" id="IPR028994">
    <property type="entry name" value="Integrin_alpha_N"/>
</dbReference>
<feature type="region of interest" description="Disordered" evidence="2">
    <location>
        <begin position="37"/>
        <end position="60"/>
    </location>
</feature>
<dbReference type="AlphaFoldDB" id="A0A561UVZ6"/>
<dbReference type="Gene3D" id="2.115.10.10">
    <property type="entry name" value="Tachylectin 2"/>
    <property type="match status" value="1"/>
</dbReference>
<evidence type="ECO:0000313" key="5">
    <source>
        <dbReference type="Proteomes" id="UP000318186"/>
    </source>
</evidence>
<accession>A0A561UVZ6</accession>
<dbReference type="Pfam" id="PF13517">
    <property type="entry name" value="FG-GAP_3"/>
    <property type="match status" value="2"/>
</dbReference>
<evidence type="ECO:0000256" key="2">
    <source>
        <dbReference type="SAM" id="MobiDB-lite"/>
    </source>
</evidence>
<evidence type="ECO:0000256" key="1">
    <source>
        <dbReference type="ARBA" id="ARBA00022729"/>
    </source>
</evidence>
<dbReference type="SUPFAM" id="SSF69318">
    <property type="entry name" value="Integrin alpha N-terminal domain"/>
    <property type="match status" value="2"/>
</dbReference>
<dbReference type="OrthoDB" id="99430at2"/>